<comment type="caution">
    <text evidence="1">The sequence shown here is derived from an EMBL/GenBank/DDBJ whole genome shotgun (WGS) entry which is preliminary data.</text>
</comment>
<dbReference type="Proteomes" id="UP001164250">
    <property type="component" value="Chromosome 10"/>
</dbReference>
<evidence type="ECO:0000313" key="1">
    <source>
        <dbReference type="EMBL" id="KAJ0087258.1"/>
    </source>
</evidence>
<sequence>MKSHSNFDEGNKTHGSRERGNFGQKWVKSISGCGRMVIGGEINRKGVEALLEKQKAGEGVFKWCNVAVLQTLLLHQSKPELLGGRQVVKGRENSNNSEEFEYLVSEFGWKARRLAKEDDEMRKVAAIQAEAFHIPVLFFDDVFFEFFKAEVLSGLLYKLRNSPPNRYACLVAEPNNEAIKSQNKLVGVVDVTVLRDEDVLQRLHGAEEYLYVSGLAVSKTFRRRKIGSVLLKACDMLAIVWGFKYLALRAYEEDYGARKLYSKSGYEVVSGDPPWMSTWIGRKRRVLMIKRVNNFA</sequence>
<gene>
    <name evidence="1" type="ORF">Patl1_07531</name>
</gene>
<proteinExistence type="predicted"/>
<evidence type="ECO:0000313" key="2">
    <source>
        <dbReference type="Proteomes" id="UP001164250"/>
    </source>
</evidence>
<organism evidence="1 2">
    <name type="scientific">Pistacia atlantica</name>
    <dbReference type="NCBI Taxonomy" id="434234"/>
    <lineage>
        <taxon>Eukaryota</taxon>
        <taxon>Viridiplantae</taxon>
        <taxon>Streptophyta</taxon>
        <taxon>Embryophyta</taxon>
        <taxon>Tracheophyta</taxon>
        <taxon>Spermatophyta</taxon>
        <taxon>Magnoliopsida</taxon>
        <taxon>eudicotyledons</taxon>
        <taxon>Gunneridae</taxon>
        <taxon>Pentapetalae</taxon>
        <taxon>rosids</taxon>
        <taxon>malvids</taxon>
        <taxon>Sapindales</taxon>
        <taxon>Anacardiaceae</taxon>
        <taxon>Pistacia</taxon>
    </lineage>
</organism>
<accession>A0ACC1AKS6</accession>
<name>A0ACC1AKS6_9ROSI</name>
<keyword evidence="2" id="KW-1185">Reference proteome</keyword>
<reference evidence="2" key="1">
    <citation type="journal article" date="2023" name="G3 (Bethesda)">
        <title>Genome assembly and association tests identify interacting loci associated with vigor, precocity, and sex in interspecific pistachio rootstocks.</title>
        <authorList>
            <person name="Palmer W."/>
            <person name="Jacygrad E."/>
            <person name="Sagayaradj S."/>
            <person name="Cavanaugh K."/>
            <person name="Han R."/>
            <person name="Bertier L."/>
            <person name="Beede B."/>
            <person name="Kafkas S."/>
            <person name="Golino D."/>
            <person name="Preece J."/>
            <person name="Michelmore R."/>
        </authorList>
    </citation>
    <scope>NUCLEOTIDE SEQUENCE [LARGE SCALE GENOMIC DNA]</scope>
</reference>
<protein>
    <submittedName>
        <fullName evidence="1">Uncharacterized protein</fullName>
    </submittedName>
</protein>
<dbReference type="EMBL" id="CM047906">
    <property type="protein sequence ID" value="KAJ0087258.1"/>
    <property type="molecule type" value="Genomic_DNA"/>
</dbReference>